<feature type="disulfide bond" evidence="33">
    <location>
        <begin position="2250"/>
        <end position="2259"/>
    </location>
</feature>
<dbReference type="GO" id="GO:0005608">
    <property type="term" value="C:laminin-3 complex"/>
    <property type="evidence" value="ECO:0007669"/>
    <property type="project" value="UniProtKB-ARBA"/>
</dbReference>
<feature type="domain" description="Laminin EGF-like" evidence="36">
    <location>
        <begin position="1062"/>
        <end position="1109"/>
    </location>
</feature>
<dbReference type="Gene3D" id="2.60.120.260">
    <property type="entry name" value="Galactose-binding domain-like"/>
    <property type="match status" value="2"/>
</dbReference>
<keyword evidence="9" id="KW-0130">Cell adhesion</keyword>
<dbReference type="Pfam" id="PF24973">
    <property type="entry name" value="EGF_LMN_ATRN"/>
    <property type="match status" value="4"/>
</dbReference>
<keyword evidence="8" id="KW-0084">Basement membrane</keyword>
<comment type="caution">
    <text evidence="33">Lacks conserved residue(s) required for the propagation of feature annotation.</text>
</comment>
<comment type="caution">
    <text evidence="39">The sequence shown here is derived from an EMBL/GenBank/DDBJ whole genome shotgun (WGS) entry which is preliminary data.</text>
</comment>
<feature type="disulfide bond" evidence="33">
    <location>
        <begin position="413"/>
        <end position="422"/>
    </location>
</feature>
<dbReference type="FunFam" id="2.10.25.10:FF:000333">
    <property type="entry name" value="netrin-4 isoform X2"/>
    <property type="match status" value="1"/>
</dbReference>
<feature type="disulfide bond" evidence="33">
    <location>
        <begin position="2643"/>
        <end position="2655"/>
    </location>
</feature>
<feature type="domain" description="Laminin EGF-like" evidence="36">
    <location>
        <begin position="391"/>
        <end position="441"/>
    </location>
</feature>
<evidence type="ECO:0000256" key="14">
    <source>
        <dbReference type="ARBA" id="ARBA00065009"/>
    </source>
</evidence>
<feature type="domain" description="Laminin EGF-like" evidence="36">
    <location>
        <begin position="2907"/>
        <end position="2954"/>
    </location>
</feature>
<feature type="domain" description="Laminin N-terminal" evidence="38">
    <location>
        <begin position="1"/>
        <end position="200"/>
    </location>
</feature>
<feature type="disulfide bond" evidence="33">
    <location>
        <begin position="2850"/>
        <end position="2862"/>
    </location>
</feature>
<dbReference type="Proteomes" id="UP000827986">
    <property type="component" value="Unassembled WGS sequence"/>
</dbReference>
<feature type="disulfide bond" evidence="33">
    <location>
        <begin position="2315"/>
        <end position="2329"/>
    </location>
</feature>
<keyword evidence="4" id="KW-0272">Extracellular matrix</keyword>
<evidence type="ECO:0000256" key="10">
    <source>
        <dbReference type="ARBA" id="ARBA00023054"/>
    </source>
</evidence>
<evidence type="ECO:0000256" key="6">
    <source>
        <dbReference type="ARBA" id="ARBA00022729"/>
    </source>
</evidence>
<feature type="disulfide bond" evidence="33">
    <location>
        <begin position="1064"/>
        <end position="1081"/>
    </location>
</feature>
<evidence type="ECO:0000256" key="3">
    <source>
        <dbReference type="ARBA" id="ARBA00022525"/>
    </source>
</evidence>
<dbReference type="CDD" id="cd22300">
    <property type="entry name" value="cc_LAMB1_C"/>
    <property type="match status" value="1"/>
</dbReference>
<comment type="function">
    <text evidence="1">Binding to cells via a high affinity receptor, laminin is thought to mediate the attachment, migration and organization of cells into tissues during embryonic development by interacting with other extracellular matrix components.</text>
</comment>
<feature type="domain" description="Laminin EGF-like" evidence="36">
    <location>
        <begin position="331"/>
        <end position="390"/>
    </location>
</feature>
<feature type="domain" description="Laminin EGF-like" evidence="36">
    <location>
        <begin position="2220"/>
        <end position="2279"/>
    </location>
</feature>
<feature type="disulfide bond" evidence="33">
    <location>
        <begin position="2955"/>
        <end position="2967"/>
    </location>
</feature>
<dbReference type="FunFam" id="2.170.300.10:FF:000001">
    <property type="entry name" value="Laminin subunit beta-1"/>
    <property type="match status" value="2"/>
</dbReference>
<dbReference type="InterPro" id="IPR056860">
    <property type="entry name" value="LAMB4_dom"/>
</dbReference>
<keyword evidence="40" id="KW-1185">Reference proteome</keyword>
<comment type="subcellular location">
    <subcellularLocation>
        <location evidence="2">Secreted</location>
        <location evidence="2">Extracellular space</location>
        <location evidence="2">Extracellular matrix</location>
        <location evidence="2">Basement membrane</location>
    </subcellularLocation>
</comment>
<evidence type="ECO:0000256" key="23">
    <source>
        <dbReference type="ARBA" id="ARBA00076958"/>
    </source>
</evidence>
<evidence type="ECO:0000256" key="1">
    <source>
        <dbReference type="ARBA" id="ARBA00002418"/>
    </source>
</evidence>
<feature type="disulfide bond" evidence="33">
    <location>
        <begin position="2957"/>
        <end position="2974"/>
    </location>
</feature>
<feature type="domain" description="Laminin EGF-like" evidence="36">
    <location>
        <begin position="952"/>
        <end position="1003"/>
    </location>
</feature>
<dbReference type="GO" id="GO:0005178">
    <property type="term" value="F:integrin binding"/>
    <property type="evidence" value="ECO:0007669"/>
    <property type="project" value="TreeGrafter"/>
</dbReference>
<dbReference type="Pfam" id="PF21199">
    <property type="entry name" value="LAMININ_IV_B"/>
    <property type="match status" value="2"/>
</dbReference>
<name>A0A9D4B437_9SAUR</name>
<feature type="disulfide bond" evidence="33">
    <location>
        <begin position="799"/>
        <end position="811"/>
    </location>
</feature>
<keyword evidence="3" id="KW-0964">Secreted</keyword>
<feature type="domain" description="Laminin EGF-like" evidence="36">
    <location>
        <begin position="1004"/>
        <end position="1061"/>
    </location>
</feature>
<feature type="coiled-coil region" evidence="34">
    <location>
        <begin position="3408"/>
        <end position="3597"/>
    </location>
</feature>
<proteinExistence type="predicted"/>
<evidence type="ECO:0000256" key="20">
    <source>
        <dbReference type="ARBA" id="ARBA00075415"/>
    </source>
</evidence>
<dbReference type="PRINTS" id="PR00011">
    <property type="entry name" value="EGFLAMININ"/>
</dbReference>
<feature type="disulfide bond" evidence="33">
    <location>
        <begin position="751"/>
        <end position="763"/>
    </location>
</feature>
<feature type="coiled-coil region" evidence="34">
    <location>
        <begin position="3176"/>
        <end position="3203"/>
    </location>
</feature>
<feature type="disulfide bond" evidence="33">
    <location>
        <begin position="2664"/>
        <end position="2673"/>
    </location>
</feature>
<feature type="domain" description="Laminin EGF-like" evidence="36">
    <location>
        <begin position="751"/>
        <end position="798"/>
    </location>
</feature>
<dbReference type="FunFam" id="2.10.25.10:FF:000138">
    <property type="entry name" value="Laminin subunit beta 1"/>
    <property type="match status" value="2"/>
</dbReference>
<evidence type="ECO:0000256" key="35">
    <source>
        <dbReference type="SAM" id="MobiDB-lite"/>
    </source>
</evidence>
<feature type="domain" description="Laminin EGF-like" evidence="36">
    <location>
        <begin position="2689"/>
        <end position="2738"/>
    </location>
</feature>
<feature type="disulfide bond" evidence="33">
    <location>
        <begin position="772"/>
        <end position="781"/>
    </location>
</feature>
<feature type="disulfide bond" evidence="33">
    <location>
        <begin position="361"/>
        <end position="370"/>
    </location>
</feature>
<evidence type="ECO:0000256" key="2">
    <source>
        <dbReference type="ARBA" id="ARBA00004302"/>
    </source>
</evidence>
<dbReference type="GO" id="GO:0005606">
    <property type="term" value="C:laminin-1 complex"/>
    <property type="evidence" value="ECO:0007669"/>
    <property type="project" value="UniProtKB-ARBA"/>
</dbReference>
<dbReference type="Pfam" id="PF00053">
    <property type="entry name" value="EGF_laminin"/>
    <property type="match status" value="22"/>
</dbReference>
<dbReference type="SMART" id="SM00136">
    <property type="entry name" value="LamNT"/>
    <property type="match status" value="2"/>
</dbReference>
<keyword evidence="13 33" id="KW-0424">Laminin EGF-like domain</keyword>
<dbReference type="FunFam" id="2.10.25.10:FF:000065">
    <property type="entry name" value="Laminin subunit beta 1"/>
    <property type="match status" value="2"/>
</dbReference>
<dbReference type="SUPFAM" id="SSF57196">
    <property type="entry name" value="EGF/Laminin"/>
    <property type="match status" value="25"/>
</dbReference>
<evidence type="ECO:0000256" key="25">
    <source>
        <dbReference type="ARBA" id="ARBA00079356"/>
    </source>
</evidence>
<evidence type="ECO:0000256" key="17">
    <source>
        <dbReference type="ARBA" id="ARBA00071083"/>
    </source>
</evidence>
<feature type="domain" description="Laminin IV type B" evidence="37">
    <location>
        <begin position="2371"/>
        <end position="2589"/>
    </location>
</feature>
<feature type="region of interest" description="Disordered" evidence="35">
    <location>
        <begin position="1435"/>
        <end position="1454"/>
    </location>
</feature>
<feature type="disulfide bond" evidence="33">
    <location>
        <begin position="2909"/>
        <end position="2926"/>
    </location>
</feature>
<evidence type="ECO:0000256" key="11">
    <source>
        <dbReference type="ARBA" id="ARBA00023157"/>
    </source>
</evidence>
<feature type="disulfide bond" evidence="33">
    <location>
        <begin position="2187"/>
        <end position="2196"/>
    </location>
</feature>
<dbReference type="FunFam" id="2.170.300.10:FF:000004">
    <property type="entry name" value="Laminin subunit beta 1"/>
    <property type="match status" value="2"/>
</dbReference>
<evidence type="ECO:0000256" key="34">
    <source>
        <dbReference type="SAM" id="Coils"/>
    </source>
</evidence>
<feature type="disulfide bond" evidence="33">
    <location>
        <begin position="233"/>
        <end position="242"/>
    </location>
</feature>
<evidence type="ECO:0000313" key="40">
    <source>
        <dbReference type="Proteomes" id="UP000827986"/>
    </source>
</evidence>
<feature type="disulfide bond" evidence="33">
    <location>
        <begin position="820"/>
        <end position="829"/>
    </location>
</feature>
<evidence type="ECO:0000256" key="4">
    <source>
        <dbReference type="ARBA" id="ARBA00022530"/>
    </source>
</evidence>
<comment type="subunit">
    <text evidence="15">Laminin is a complex glycoprotein, consisting of three different polypeptide chains (alpha, beta, gamma), which are bound to each other by disulfide bonds into a cross-shaped molecule comprising one long and three short arms with globules at each end. Beta-1 is a subunit of laminin-1 (laminin-111 or EHS laminin), laminin-2 (laminin-211 or merosin), laminin-6 (laminin-311 or K-laminin), laminin-8 (laminin-411), laminin-10 (laminin-511) and laminin-12 (laminin-213). Interacts with ITGB1.</text>
</comment>
<dbReference type="Pfam" id="PF23219">
    <property type="entry name" value="LAMB1"/>
    <property type="match status" value="2"/>
</dbReference>
<keyword evidence="12" id="KW-0325">Glycoprotein</keyword>
<feature type="domain" description="Laminin EGF-like" evidence="36">
    <location>
        <begin position="2280"/>
        <end position="2331"/>
    </location>
</feature>
<feature type="disulfide bond" evidence="33">
    <location>
        <begin position="801"/>
        <end position="818"/>
    </location>
</feature>
<feature type="disulfide bond" evidence="33">
    <location>
        <begin position="2907"/>
        <end position="2919"/>
    </location>
</feature>
<feature type="domain" description="Laminin EGF-like" evidence="36">
    <location>
        <begin position="799"/>
        <end position="844"/>
    </location>
</feature>
<evidence type="ECO:0000256" key="12">
    <source>
        <dbReference type="ARBA" id="ARBA00023180"/>
    </source>
</evidence>
<protein>
    <recommendedName>
        <fullName evidence="17">Laminin subunit beta-1</fullName>
    </recommendedName>
    <alternativeName>
        <fullName evidence="22">Laminin B1 chain</fullName>
    </alternativeName>
    <alternativeName>
        <fullName evidence="16">Laminin subunit beta-2</fullName>
    </alternativeName>
    <alternativeName>
        <fullName evidence="18">Laminin-1 subunit beta</fullName>
    </alternativeName>
    <alternativeName>
        <fullName evidence="30">Laminin-10 subunit beta</fullName>
    </alternativeName>
    <alternativeName>
        <fullName evidence="24">Laminin-11 subunit beta</fullName>
    </alternativeName>
    <alternativeName>
        <fullName evidence="20">Laminin-12 subunit beta</fullName>
    </alternativeName>
    <alternativeName>
        <fullName evidence="25">Laminin-14 subunit beta</fullName>
    </alternativeName>
    <alternativeName>
        <fullName evidence="29">Laminin-15 subunit beta</fullName>
    </alternativeName>
    <alternativeName>
        <fullName evidence="31">Laminin-2 subunit beta</fullName>
    </alternativeName>
    <alternativeName>
        <fullName evidence="28">Laminin-3 subunit beta</fullName>
    </alternativeName>
    <alternativeName>
        <fullName evidence="27">Laminin-4 subunit beta</fullName>
    </alternativeName>
    <alternativeName>
        <fullName evidence="23">Laminin-6 subunit beta</fullName>
    </alternativeName>
    <alternativeName>
        <fullName evidence="21">Laminin-7 subunit beta</fullName>
    </alternativeName>
    <alternativeName>
        <fullName evidence="32">Laminin-8 subunit beta</fullName>
    </alternativeName>
    <alternativeName>
        <fullName evidence="26">Laminin-9 subunit beta</fullName>
    </alternativeName>
    <alternativeName>
        <fullName evidence="19">S-laminin subunit beta</fullName>
    </alternativeName>
</protein>
<dbReference type="InterPro" id="IPR056863">
    <property type="entry name" value="LMN_ATRN_NET-like_EGF"/>
</dbReference>
<dbReference type="GO" id="GO:0034446">
    <property type="term" value="P:substrate adhesion-dependent cell spreading"/>
    <property type="evidence" value="ECO:0007669"/>
    <property type="project" value="TreeGrafter"/>
</dbReference>
<feature type="disulfide bond" evidence="33">
    <location>
        <begin position="1083"/>
        <end position="1092"/>
    </location>
</feature>
<evidence type="ECO:0000256" key="31">
    <source>
        <dbReference type="ARBA" id="ARBA00083431"/>
    </source>
</evidence>
<evidence type="ECO:0000256" key="30">
    <source>
        <dbReference type="ARBA" id="ARBA00082919"/>
    </source>
</evidence>
<feature type="disulfide bond" evidence="33">
    <location>
        <begin position="2303"/>
        <end position="2312"/>
    </location>
</feature>
<dbReference type="FunFam" id="2.10.25.10:FF:000145">
    <property type="entry name" value="Laminin subunit beta 1"/>
    <property type="match status" value="2"/>
</dbReference>
<dbReference type="FunFam" id="2.10.25.10:FF:000209">
    <property type="entry name" value="Laminin subunit alpha 5"/>
    <property type="match status" value="1"/>
</dbReference>
<gene>
    <name evidence="39" type="ORF">KIL84_020276</name>
</gene>
<feature type="non-terminal residue" evidence="39">
    <location>
        <position position="3609"/>
    </location>
</feature>
<dbReference type="SMART" id="SM01411">
    <property type="entry name" value="Ephrin_rec_like"/>
    <property type="match status" value="6"/>
</dbReference>
<feature type="disulfide bond" evidence="33">
    <location>
        <begin position="1131"/>
        <end position="1140"/>
    </location>
</feature>
<accession>A0A9D4B437</accession>
<dbReference type="InterPro" id="IPR008211">
    <property type="entry name" value="Laminin_N"/>
</dbReference>
<feature type="domain" description="Laminin EGF-like" evidence="36">
    <location>
        <begin position="2643"/>
        <end position="2688"/>
    </location>
</feature>
<organism evidence="39 40">
    <name type="scientific">Mauremys mutica</name>
    <name type="common">yellowpond turtle</name>
    <dbReference type="NCBI Taxonomy" id="74926"/>
    <lineage>
        <taxon>Eukaryota</taxon>
        <taxon>Metazoa</taxon>
        <taxon>Chordata</taxon>
        <taxon>Craniata</taxon>
        <taxon>Vertebrata</taxon>
        <taxon>Euteleostomi</taxon>
        <taxon>Archelosauria</taxon>
        <taxon>Testudinata</taxon>
        <taxon>Testudines</taxon>
        <taxon>Cryptodira</taxon>
        <taxon>Durocryptodira</taxon>
        <taxon>Testudinoidea</taxon>
        <taxon>Geoemydidae</taxon>
        <taxon>Geoemydinae</taxon>
        <taxon>Mauremys</taxon>
    </lineage>
</organism>
<dbReference type="GO" id="GO:0005737">
    <property type="term" value="C:cytoplasm"/>
    <property type="evidence" value="ECO:0007669"/>
    <property type="project" value="UniProtKB-ARBA"/>
</dbReference>
<dbReference type="InterPro" id="IPR050440">
    <property type="entry name" value="Laminin/Netrin_ECM"/>
</dbReference>
<feature type="disulfide bond" evidence="33">
    <location>
        <begin position="2595"/>
        <end position="2607"/>
    </location>
</feature>
<dbReference type="FunFam" id="2.60.120.260:FF:000010">
    <property type="entry name" value="Laminin subunit beta 1"/>
    <property type="match status" value="2"/>
</dbReference>
<dbReference type="Gene3D" id="2.170.300.10">
    <property type="entry name" value="Tie2 ligand-binding domain superfamily"/>
    <property type="match status" value="3"/>
</dbReference>
<dbReference type="FunFam" id="2.10.25.10:FF:000135">
    <property type="entry name" value="Laminin subunit beta 4"/>
    <property type="match status" value="4"/>
</dbReference>
<dbReference type="PANTHER" id="PTHR10574">
    <property type="entry name" value="NETRIN/LAMININ-RELATED"/>
    <property type="match status" value="1"/>
</dbReference>
<feature type="domain" description="Laminin EGF-like" evidence="36">
    <location>
        <begin position="2093"/>
        <end position="2156"/>
    </location>
</feature>
<dbReference type="InterPro" id="IPR002049">
    <property type="entry name" value="LE_dom"/>
</dbReference>
<dbReference type="GO" id="GO:0070831">
    <property type="term" value="P:basement membrane assembly"/>
    <property type="evidence" value="ECO:0007669"/>
    <property type="project" value="TreeGrafter"/>
</dbReference>
<dbReference type="SMART" id="SM00180">
    <property type="entry name" value="EGF_Lam"/>
    <property type="match status" value="26"/>
</dbReference>
<evidence type="ECO:0000256" key="28">
    <source>
        <dbReference type="ARBA" id="ARBA00080856"/>
    </source>
</evidence>
<dbReference type="FunFam" id="2.10.25.10:FF:000083">
    <property type="entry name" value="Laminin subunit alpha"/>
    <property type="match status" value="1"/>
</dbReference>
<keyword evidence="10 34" id="KW-0175">Coiled coil</keyword>
<dbReference type="Pfam" id="PF00055">
    <property type="entry name" value="Laminin_N"/>
    <property type="match status" value="2"/>
</dbReference>
<evidence type="ECO:0000256" key="16">
    <source>
        <dbReference type="ARBA" id="ARBA00071082"/>
    </source>
</evidence>
<sequence length="3609" mass="401757">GEEKCFLCDSRYPYNPYTHPNSHPVENVITTFEPDRKKKWWQSENGIDHVSIRLDLETLFKFSHLILTFKTFRPAAMLVERSTDYGHTWKIFRYFAQNCAESFPNIPSGPAKGVGDIVCDPRYSDIEPSTEGQVVLKALDPSFEIENPYIRSIQELITLTNLRINFTKLHTLGDTLFGRRQNDLLEKYYYAVYEMVVRGSCFCNGHASQCSPVQKLRGDVFYQPGMVHGRCVCQHNTAGMSCERCKEFYNDAPWRPAEGSQDNACKVCKCNGHSDRCHFDMAVYVANDHISGGVCEDCQHHTMGQHCDQCKPFFYRDPLRAISDPYACIPCDCDPDGTLYSGLCESRTDPILGTIAGRCLCKENVEGVRCDMCRPSYYGLSGSDPLGCQPCTCNPSGSLSFSMCDPVTGECLCQRFVTGPHCDECLVGYWGLGNNLYGCSPCGCDIGGAHNNLCSSSDGQCECLPNIVGRQCTEPAPGYFFLPLDYYIYEAEHAKPLSRSAPLVKPKALPRCDVYFQQQEYDFTIENGNIVLNRSKKRSIRKPGLEQGGVQSGRNSALDIVFREPTLGKPVTWTGPGFARVLNGAGLRFTISNIPFAMDFDIALRYEPESLEDWIGSIAVNPSGALTSDRCRNKALLQEPHALALPATKRIALLHTPVCLDPGVEYFVDVYLSQPSASDPKTISYILIDSLGLIPRISSVENLCSQKGLDEYQQYHCVEIASEVGPHILPEVCARLIVSMSARIHNGAVPCKCHPEGSLSSSCSQLGGQCQCKPNVAGRCCDRCSAGSFGFGFHGCYSCECHPQGSVSTLCDQLTGQCSCRREVDGRCCDRCLAGYFGFPNCRPCPCNGYAELCDPVTGACLSCSGFTTGSRCERCVDGYYGNPLTRDPCRPCMCPESPASSRYFAHSCYQDPHTLQLVCNCLEGYSGNRCDECPNGFYGNPGRPGAQCLPCSCNNNIDATDPESCNKVTGECLKCLYNTHGPNCQFCKPGYFGSAFLQNCRRCTCNFSGVNPAICPPGDGVCLCDRKTGVCPCLPNVIGSTCDQCASGYWNMSHGIGCQFCDCNPRNSQSNQCNQFTGQCSCKPGYSGRHCDECEENYFGDPRMHCISCTCNDEGTRKPECDKDTGACNCRIGVTGKLCDQCGRGFKQEFPTCSRCHLCFDQWDNEITTLSQTLQGLMRFAANLEDKRDTRPSCDMPFKGLEDKISEIERILKTPVLSLKTFLNIKDFNGYIRQKVAQMDPRLNKMDEFPDLNGIIDDIKKEADQLYENLKQKIRLYHNLNNLSHKDSFRNIRKYHQMSSSTEQKISGAVPIIRYSENTRNGILAMLGNRTAKENYTLEQLRMFKTPDIQKLNEKSCGLPGNLSCVMTRCGGALCRNSNGNEQCGGPNCNRTLPLSTNTVKKAEETDVLLNNLTRQLQESENQIESIRKMAEDTKTKGSQLHGKLEKAKNQTEIDGENAKEFIRKVKDFWLDESASPEDIEKVAKHVLDVNLPRTPQELTNMFDKIRNLVTHCEDYELNVNKLNNQRKDAQKLLVEAKQAEEAAKALPPLDEVINNLKEAESTKGQTKDTFVRLNGEKQEIKTKISQTENQVNKTSDELKDFSEKQSELEDEIAMLQRKMLMNGNQVANVKADAEQAQKQAMDADKEFANLKRKYTILQEKVKIKGLPREILEKLKQLKEAAEKLAEETEEKIKRITDLAKKLQDLNQTKQDKADQLKQLEDQVTALYNKDVIAIKTNDAPDSANTARHSDYYQSSPIFLKDLYGYCHVQRSALSVKMNPRLLQPHQHLQNSEFSTLNIVSCRTASSSHKSRQKGQEGTKSKHTEVLAQAAAAEALWDTVTQKSISLTMKTDWSVSLPSAHMLQHLEHKLQGNDSVQHACTEPSRLLPESKSEDKKCFTCNSQFPFHETLNFDSHLIENVVTTFAPNRLKLWWQSENGLENVTLQLDLEAEFHFTHLIMTFKTFRPAAMLIERSSDFGKTWKVYRYFAYDCENSFPGISTGPMKKVDDIICDSRYSDIEPSTEGEVIYRALDPAFRIEDPYSPRIQNLLKITNLRISFTKLHTLGDNLLDSRMEIKEKYYYAIYDMVVRGNCFCYGHASECAPVDGFNEEVEGMVHGHCMCRHNTKGLNCELCLDFYHDLPWRPAEGRHSNACKKCNCNGHSIQCHFDMAVYMATGNTSGGVCDDCQHNTMGHNCEQCKPFYFQHPEREIRDPNICEPCNCDPLGSQNGGICDRYTDFSAGLIAGQCRCKLFVEGERCDLCKEGFYGLSADNPLGCQSCACNPLGTLPGGNPCDSETGNCYCKRLATGRHCEQCLPEHWGLSNDMDGCRPCDCDQGGAINNNCSSDTGQCQCRPRVIGRQCNEVESGYYFMSLDHYIYEAEEANFGPGVSIVERQYSQDRTPSWTGIGFVRVPEGAYLEFYIDNIPYSMEYDVVIRYEPQLPDHWEKAVITVSRPGKIPTSSRCGNTVPDDDNQTVSLSPGSRYVVLPRPVCFEKGLNYTVRLELSQYSSFDTEVENPYTLIDSLVLMPYCKSLDIFTVGGSGEDVVTNSAWETFQRYRCLENSRSVVKTPMTDVCKNIIFSISALLHETALSCQCNPQGSLSSVCDSNGGQCQCRPNVVGRRCDRCAPGTFGFGPNGCKSCECHLQGSVSSFCHPETGQCYCFHGVYGRQCDRCLPGYWGFPSCQPCQCNGHTDDCDPYTGECLNCRDSTTGHNCERCLGGYYGDPVLGSGDHCRPCPCPDGPESGRQFASSCYQDPITLQIVCVCDVGYIGSRCDECASGFFGDPEEIGGVCQPCQCNNNIDVTDPGACDKQSGKCLKCLYQTEGENCQLCKYGYYGHALQQDCRKCVCNYLGTVREHCNSSEDCQCEKTTGQCQCLPNVTGQNCDRCAPNTWRLASGTGCELCECDDARSFGPSCNEFTGQCQCMPGFGGRTCRECQEFFWGDPNVACQACDCDPRGIQTPQCNRSTGLCVCKEGVEGPRCDKCTRGYSGIFPDCAPCHQCFALWDIIISELTNRTQRFLERAKILKISGVSGLYQQTINTMEEKLNEIKSILAQNPAAEPLKNIGNLFEEAGKLTADITEKMAEIEDKLSVIALKSNNTDTHLRALETDAESLDHVVKELAEQLEFIKISDIRGALDSITKYFQMSLEAEERVNASTVHPDSLVELSAQTRQEVEDLISEQEAQFKAKQEEQSRLLDELAGKLQSLDLSEVAEKTCGTPSGASCADSECGGLNCRTDEGEKKCGGPGCEGLVTVAHSAWQKAMDFDRDILSALAEVEELSKMVSEAKQRADEAKQNAQEVLLKTNATKEQVDRSNEDLRNLIKQIREFLMQDSADLDSIEAVANEVLKMEMPSSPRQLQTLTEDIRERVESLSDVEIILQQSAGDIARAEMLLGEANKASKSAKDVKVTAAIVKEALEEAEKAQNAAEKAIKQAEEDIRGTQDLLTSIESENAASEETLNNATLRLTELEKSVEDLKQKAATNSENVEEIEETIATVKQNAEKVKEVLDSELHAKYKTVENLIAKKTEESADARKKAGMLQNEAKSLLAQANSKLQLLKDLESTYENNQKVLEDKAKQLVELEETVRSLLQAISQRVAVYSTCL</sequence>
<dbReference type="PROSITE" id="PS01248">
    <property type="entry name" value="EGF_LAM_1"/>
    <property type="match status" value="9"/>
</dbReference>
<dbReference type="CDD" id="cd00055">
    <property type="entry name" value="EGF_Lam"/>
    <property type="match status" value="26"/>
</dbReference>
<feature type="disulfide bond" evidence="33">
    <location>
        <begin position="2645"/>
        <end position="2662"/>
    </location>
</feature>
<dbReference type="GO" id="GO:0007411">
    <property type="term" value="P:axon guidance"/>
    <property type="evidence" value="ECO:0007669"/>
    <property type="project" value="TreeGrafter"/>
</dbReference>
<evidence type="ECO:0000256" key="32">
    <source>
        <dbReference type="ARBA" id="ARBA00083813"/>
    </source>
</evidence>
<feature type="compositionally biased region" description="Basic and acidic residues" evidence="35">
    <location>
        <begin position="1444"/>
        <end position="1454"/>
    </location>
</feature>
<evidence type="ECO:0000256" key="24">
    <source>
        <dbReference type="ARBA" id="ARBA00079179"/>
    </source>
</evidence>
<evidence type="ECO:0000256" key="19">
    <source>
        <dbReference type="ARBA" id="ARBA00075305"/>
    </source>
</evidence>
<dbReference type="FunFam" id="2.10.25.10:FF:000011">
    <property type="entry name" value="Cadherin EGF LAG seven-pass G-type receptor"/>
    <property type="match status" value="3"/>
</dbReference>
<evidence type="ECO:0000259" key="38">
    <source>
        <dbReference type="PROSITE" id="PS51117"/>
    </source>
</evidence>
<feature type="disulfide bond" evidence="33">
    <location>
        <begin position="976"/>
        <end position="985"/>
    </location>
</feature>
<feature type="domain" description="Laminin IV type B" evidence="37">
    <location>
        <begin position="481"/>
        <end position="745"/>
    </location>
</feature>
<feature type="disulfide bond" evidence="33">
    <location>
        <begin position="753"/>
        <end position="770"/>
    </location>
</feature>
<dbReference type="Pfam" id="PF24999">
    <property type="entry name" value="LAMB4"/>
    <property type="match status" value="1"/>
</dbReference>
<dbReference type="GO" id="GO:0009888">
    <property type="term" value="P:tissue development"/>
    <property type="evidence" value="ECO:0007669"/>
    <property type="project" value="TreeGrafter"/>
</dbReference>
<evidence type="ECO:0000313" key="39">
    <source>
        <dbReference type="EMBL" id="KAH1187527.1"/>
    </source>
</evidence>
<keyword evidence="6" id="KW-0732">Signal</keyword>
<feature type="coiled-coil region" evidence="34">
    <location>
        <begin position="3274"/>
        <end position="3336"/>
    </location>
</feature>
<comment type="subunit">
    <text evidence="14">Laminin is a complex glycoprotein, consisting of three different polypeptide chains (alpha, beta, gamma), which are bound to each other by disulfide bonds into a cross-shaped molecule comprising one long and three short arms with globules at each end. Beta-2 is a subunit of laminin-3 (laminin-121 or S-laminin), laminin-4 (laminin-221 or S-merosin), laminin-7 (laminin-321 or KS-laminin), laminin-9 (laminin-421), laminin-11 (laminin-521), laminin-14 (laminin-423) and laminin-15 (laminin-523).</text>
</comment>
<feature type="disulfide bond" evidence="33">
    <location>
        <begin position="2928"/>
        <end position="2937"/>
    </location>
</feature>
<feature type="disulfide bond" evidence="33">
    <location>
        <begin position="1034"/>
        <end position="1043"/>
    </location>
</feature>
<dbReference type="GO" id="GO:0016477">
    <property type="term" value="P:cell migration"/>
    <property type="evidence" value="ECO:0007669"/>
    <property type="project" value="TreeGrafter"/>
</dbReference>
<dbReference type="PROSITE" id="PS50027">
    <property type="entry name" value="EGF_LAM_2"/>
    <property type="match status" value="21"/>
</dbReference>
<evidence type="ECO:0000256" key="21">
    <source>
        <dbReference type="ARBA" id="ARBA00076137"/>
    </source>
</evidence>
<feature type="domain" description="Laminin N-terminal" evidence="38">
    <location>
        <begin position="1858"/>
        <end position="2092"/>
    </location>
</feature>
<dbReference type="GO" id="GO:0009887">
    <property type="term" value="P:animal organ morphogenesis"/>
    <property type="evidence" value="ECO:0007669"/>
    <property type="project" value="TreeGrafter"/>
</dbReference>
<feature type="disulfide bond" evidence="33">
    <location>
        <begin position="1062"/>
        <end position="1074"/>
    </location>
</feature>
<reference evidence="39" key="1">
    <citation type="submission" date="2021-09" db="EMBL/GenBank/DDBJ databases">
        <title>The genome of Mauremys mutica provides insights into the evolution of semi-aquatic lifestyle.</title>
        <authorList>
            <person name="Gong S."/>
            <person name="Gao Y."/>
        </authorList>
    </citation>
    <scope>NUCLEOTIDE SEQUENCE</scope>
    <source>
        <strain evidence="39">MM-2020</strain>
        <tissue evidence="39">Muscle</tissue>
    </source>
</reference>
<feature type="disulfide bond" evidence="33">
    <location>
        <begin position="2597"/>
        <end position="2614"/>
    </location>
</feature>
<evidence type="ECO:0000256" key="27">
    <source>
        <dbReference type="ARBA" id="ARBA00080199"/>
    </source>
</evidence>
<evidence type="ECO:0000256" key="9">
    <source>
        <dbReference type="ARBA" id="ARBA00022889"/>
    </source>
</evidence>
<evidence type="ECO:0000256" key="26">
    <source>
        <dbReference type="ARBA" id="ARBA00080055"/>
    </source>
</evidence>
<dbReference type="FunFam" id="2.10.25.10:FF:000280">
    <property type="entry name" value="Laminin subunit beta 4"/>
    <property type="match status" value="1"/>
</dbReference>
<dbReference type="FunFam" id="2.10.25.10:FF:000130">
    <property type="entry name" value="Laminin subunit beta 1"/>
    <property type="match status" value="2"/>
</dbReference>
<dbReference type="PANTHER" id="PTHR10574:SF233">
    <property type="entry name" value="LAMININ SUBUNIT BETA-1"/>
    <property type="match status" value="1"/>
</dbReference>
<evidence type="ECO:0000256" key="7">
    <source>
        <dbReference type="ARBA" id="ARBA00022737"/>
    </source>
</evidence>
<feature type="domain" description="Laminin EGF-like" evidence="36">
    <location>
        <begin position="2157"/>
        <end position="2219"/>
    </location>
</feature>
<feature type="domain" description="Laminin EGF-like" evidence="36">
    <location>
        <begin position="845"/>
        <end position="892"/>
    </location>
</feature>
<feature type="domain" description="Laminin EGF-like" evidence="36">
    <location>
        <begin position="2595"/>
        <end position="2642"/>
    </location>
</feature>
<feature type="domain" description="Laminin EGF-like" evidence="36">
    <location>
        <begin position="1110"/>
        <end position="1156"/>
    </location>
</feature>
<feature type="domain" description="Laminin EGF-like" evidence="36">
    <location>
        <begin position="201"/>
        <end position="267"/>
    </location>
</feature>
<evidence type="ECO:0000259" key="37">
    <source>
        <dbReference type="PROSITE" id="PS51116"/>
    </source>
</evidence>
<dbReference type="InterPro" id="IPR013015">
    <property type="entry name" value="Laminin_IV_B"/>
</dbReference>
<dbReference type="FunFam" id="2.10.25.10:FF:000101">
    <property type="entry name" value="Laminin subunit beta 1"/>
    <property type="match status" value="2"/>
</dbReference>
<keyword evidence="5" id="KW-0597">Phosphoprotein</keyword>
<feature type="coiled-coil region" evidence="34">
    <location>
        <begin position="1507"/>
        <end position="1731"/>
    </location>
</feature>
<feature type="disulfide bond" evidence="33">
    <location>
        <begin position="2616"/>
        <end position="2625"/>
    </location>
</feature>
<dbReference type="PROSITE" id="PS51117">
    <property type="entry name" value="LAMININ_NTER"/>
    <property type="match status" value="2"/>
</dbReference>
<evidence type="ECO:0000256" key="13">
    <source>
        <dbReference type="ARBA" id="ARBA00023292"/>
    </source>
</evidence>
<evidence type="ECO:0000256" key="22">
    <source>
        <dbReference type="ARBA" id="ARBA00076920"/>
    </source>
</evidence>
<feature type="disulfide bond" evidence="33">
    <location>
        <begin position="876"/>
        <end position="890"/>
    </location>
</feature>
<feature type="disulfide bond" evidence="33">
    <location>
        <begin position="2708"/>
        <end position="2717"/>
    </location>
</feature>
<evidence type="ECO:0000259" key="36">
    <source>
        <dbReference type="PROSITE" id="PS50027"/>
    </source>
</evidence>
<dbReference type="InterPro" id="IPR000742">
    <property type="entry name" value="EGF"/>
</dbReference>
<feature type="disulfide bond" evidence="33">
    <location>
        <begin position="2879"/>
        <end position="2888"/>
    </location>
</feature>
<evidence type="ECO:0000256" key="15">
    <source>
        <dbReference type="ARBA" id="ARBA00065312"/>
    </source>
</evidence>
<evidence type="ECO:0000256" key="5">
    <source>
        <dbReference type="ARBA" id="ARBA00022553"/>
    </source>
</evidence>
<feature type="domain" description="Laminin EGF-like" evidence="36">
    <location>
        <begin position="2850"/>
        <end position="2906"/>
    </location>
</feature>
<dbReference type="SMART" id="SM00181">
    <property type="entry name" value="EGF"/>
    <property type="match status" value="15"/>
</dbReference>
<feature type="disulfide bond" evidence="33">
    <location>
        <begin position="2122"/>
        <end position="2131"/>
    </location>
</feature>
<evidence type="ECO:0000256" key="29">
    <source>
        <dbReference type="ARBA" id="ARBA00081237"/>
    </source>
</evidence>
<keyword evidence="11 33" id="KW-1015">Disulfide bond</keyword>
<dbReference type="Gene3D" id="2.10.25.10">
    <property type="entry name" value="Laminin"/>
    <property type="match status" value="20"/>
</dbReference>
<feature type="disulfide bond" evidence="33">
    <location>
        <begin position="1112"/>
        <end position="1129"/>
    </location>
</feature>
<dbReference type="EMBL" id="JAHDVG010000463">
    <property type="protein sequence ID" value="KAH1187527.1"/>
    <property type="molecule type" value="Genomic_DNA"/>
</dbReference>
<dbReference type="FunFam" id="2.10.25.10:FF:000084">
    <property type="entry name" value="Laminin subunit alpha 3"/>
    <property type="match status" value="2"/>
</dbReference>
<evidence type="ECO:0000256" key="8">
    <source>
        <dbReference type="ARBA" id="ARBA00022869"/>
    </source>
</evidence>
<feature type="domain" description="Laminin EGF-like" evidence="36">
    <location>
        <begin position="268"/>
        <end position="330"/>
    </location>
</feature>
<dbReference type="InterPro" id="IPR056558">
    <property type="entry name" value="LAMB1-4_helical"/>
</dbReference>
<dbReference type="GO" id="GO:0150043">
    <property type="term" value="F:structural constituent of synapse-associated extracellular matrix"/>
    <property type="evidence" value="ECO:0007669"/>
    <property type="project" value="TreeGrafter"/>
</dbReference>
<feature type="disulfide bond" evidence="33">
    <location>
        <begin position="2976"/>
        <end position="2985"/>
    </location>
</feature>
<dbReference type="GO" id="GO:0043259">
    <property type="term" value="C:laminin-10 complex"/>
    <property type="evidence" value="ECO:0007669"/>
    <property type="project" value="UniProtKB-ARBA"/>
</dbReference>
<evidence type="ECO:0000256" key="18">
    <source>
        <dbReference type="ARBA" id="ARBA00075282"/>
    </source>
</evidence>
<feature type="disulfide bond" evidence="33">
    <location>
        <begin position="298"/>
        <end position="307"/>
    </location>
</feature>
<evidence type="ECO:0000256" key="33">
    <source>
        <dbReference type="PROSITE-ProRule" id="PRU00460"/>
    </source>
</evidence>
<feature type="disulfide bond" evidence="33">
    <location>
        <begin position="864"/>
        <end position="873"/>
    </location>
</feature>
<dbReference type="PROSITE" id="PS51116">
    <property type="entry name" value="LAMININ_IVB"/>
    <property type="match status" value="2"/>
</dbReference>
<feature type="disulfide bond" evidence="33">
    <location>
        <begin position="1110"/>
        <end position="1122"/>
    </location>
</feature>
<keyword evidence="7" id="KW-0677">Repeat</keyword>
<feature type="domain" description="Laminin EGF-like" evidence="36">
    <location>
        <begin position="2955"/>
        <end position="3001"/>
    </location>
</feature>
<feature type="disulfide bond" evidence="33">
    <location>
        <begin position="425"/>
        <end position="439"/>
    </location>
</feature>